<dbReference type="Proteomes" id="UP000199001">
    <property type="component" value="Unassembled WGS sequence"/>
</dbReference>
<feature type="compositionally biased region" description="Basic and acidic residues" evidence="1">
    <location>
        <begin position="48"/>
        <end position="58"/>
    </location>
</feature>
<dbReference type="STRING" id="47855.GA0070606_3303"/>
<dbReference type="AlphaFoldDB" id="A0A1C6V2P7"/>
<protein>
    <submittedName>
        <fullName evidence="3">Uncharacterized protein</fullName>
    </submittedName>
</protein>
<keyword evidence="2" id="KW-0812">Transmembrane</keyword>
<name>A0A1C6V2P7_9ACTN</name>
<feature type="compositionally biased region" description="Basic and acidic residues" evidence="1">
    <location>
        <begin position="1"/>
        <end position="17"/>
    </location>
</feature>
<sequence>MNHRDWARGEDDPRERQPVVPWDVPAAPSRVHPYEHDAGQFRTPSRRRAAERGQREPVDPYLPRWALESGVRSPDGGGRHAAPDDEDDADRPRPDGGRWATETARGWHRAGEAGGREIPAAPPESDHTGEWTFDGPREGGYSGRRRADDDPVSGAPPQGRPRRSPSDRPQVVWSGLEEPSDAARATPVWDRDRSGRWTAEDGPAVDRWDRPARRAEPADRPEFDPWDASGVHAWRPVGEVDRWGGSGDAGRWDRTDASGRWHQPDGTGQWERYADGDGWEPSDAPRSGDGAAEGWPWPGRDDPDGDFWWGTRLAGDDPRWMDPPASVPRSPAVSYTAPRPRTAPRRRAAEPVGPSRGATAAPVRRRSEVAAAGGLARRIEDDLLDPDPGGRWRPLLYTVACYLVPAVLIFFWLLTLDGQVPEGCVTDINGEGCDSPRSRALGSLASGLPRFGLALASSLVVAMLLRRVGTTWRPATVALASAVVGGGLSTVMISVVTGQPIG</sequence>
<keyword evidence="2" id="KW-1133">Transmembrane helix</keyword>
<feature type="transmembrane region" description="Helical" evidence="2">
    <location>
        <begin position="447"/>
        <end position="465"/>
    </location>
</feature>
<organism evidence="3 4">
    <name type="scientific">Micromonospora citrea</name>
    <dbReference type="NCBI Taxonomy" id="47855"/>
    <lineage>
        <taxon>Bacteria</taxon>
        <taxon>Bacillati</taxon>
        <taxon>Actinomycetota</taxon>
        <taxon>Actinomycetes</taxon>
        <taxon>Micromonosporales</taxon>
        <taxon>Micromonosporaceae</taxon>
        <taxon>Micromonospora</taxon>
    </lineage>
</organism>
<evidence type="ECO:0000313" key="4">
    <source>
        <dbReference type="Proteomes" id="UP000199001"/>
    </source>
</evidence>
<dbReference type="OrthoDB" id="3313648at2"/>
<keyword evidence="2" id="KW-0472">Membrane</keyword>
<gene>
    <name evidence="3" type="ORF">GA0070606_3303</name>
</gene>
<feature type="transmembrane region" description="Helical" evidence="2">
    <location>
        <begin position="395"/>
        <end position="414"/>
    </location>
</feature>
<dbReference type="RefSeq" id="WP_091100605.1">
    <property type="nucleotide sequence ID" value="NZ_FMHZ01000002.1"/>
</dbReference>
<evidence type="ECO:0000313" key="3">
    <source>
        <dbReference type="EMBL" id="SCL60621.1"/>
    </source>
</evidence>
<feature type="region of interest" description="Disordered" evidence="1">
    <location>
        <begin position="318"/>
        <end position="365"/>
    </location>
</feature>
<feature type="region of interest" description="Disordered" evidence="1">
    <location>
        <begin position="1"/>
        <end position="305"/>
    </location>
</feature>
<evidence type="ECO:0000256" key="1">
    <source>
        <dbReference type="SAM" id="MobiDB-lite"/>
    </source>
</evidence>
<keyword evidence="4" id="KW-1185">Reference proteome</keyword>
<evidence type="ECO:0000256" key="2">
    <source>
        <dbReference type="SAM" id="Phobius"/>
    </source>
</evidence>
<feature type="transmembrane region" description="Helical" evidence="2">
    <location>
        <begin position="477"/>
        <end position="496"/>
    </location>
</feature>
<feature type="compositionally biased region" description="Low complexity" evidence="1">
    <location>
        <begin position="323"/>
        <end position="340"/>
    </location>
</feature>
<accession>A0A1C6V2P7</accession>
<proteinExistence type="predicted"/>
<feature type="compositionally biased region" description="Basic and acidic residues" evidence="1">
    <location>
        <begin position="189"/>
        <end position="223"/>
    </location>
</feature>
<reference evidence="4" key="1">
    <citation type="submission" date="2016-06" db="EMBL/GenBank/DDBJ databases">
        <authorList>
            <person name="Varghese N."/>
            <person name="Submissions Spin"/>
        </authorList>
    </citation>
    <scope>NUCLEOTIDE SEQUENCE [LARGE SCALE GENOMIC DNA]</scope>
    <source>
        <strain evidence="4">DSM 43903</strain>
    </source>
</reference>
<dbReference type="EMBL" id="FMHZ01000002">
    <property type="protein sequence ID" value="SCL60621.1"/>
    <property type="molecule type" value="Genomic_DNA"/>
</dbReference>
<feature type="compositionally biased region" description="Basic and acidic residues" evidence="1">
    <location>
        <begin position="250"/>
        <end position="263"/>
    </location>
</feature>